<evidence type="ECO:0000313" key="2">
    <source>
        <dbReference type="Proteomes" id="UP000193346"/>
    </source>
</evidence>
<evidence type="ECO:0000313" key="1">
    <source>
        <dbReference type="EMBL" id="OSI35071.1"/>
    </source>
</evidence>
<dbReference type="InterPro" id="IPR041289">
    <property type="entry name" value="Bact_RF_family3"/>
</dbReference>
<proteinExistence type="predicted"/>
<dbReference type="SUPFAM" id="SSF55315">
    <property type="entry name" value="L30e-like"/>
    <property type="match status" value="1"/>
</dbReference>
<keyword evidence="2" id="KW-1185">Reference proteome</keyword>
<evidence type="ECO:0008006" key="3">
    <source>
        <dbReference type="Google" id="ProtNLM"/>
    </source>
</evidence>
<dbReference type="EMBL" id="MTAC01000012">
    <property type="protein sequence ID" value="OSI35071.1"/>
    <property type="molecule type" value="Genomic_DNA"/>
</dbReference>
<sequence length="362" mass="40646">MNLDTIKEIQSKQSYPSVTITLPTYRTSPDNDKDPIRLKNLVSEAVNRLETEFGKRETADIAEAIHRLADSVDHEHNLDGLVIFASTEYSELFKLPFRLPERVSIENNFLTRDLVYAMNRSPLYLLTVLSENGSRLFVGRKDHLNEVNAYGFPFSLENATAGANPSQDISHVRDQIVTDQMREIGEALAEAQKQIPAPIVVVGVDRNIGHFRDGARNSEDVMLYIHSGHSDENEHQLAKNIWPQVKEALDEERQKVFGELENAKGNNLFVGGLNEIWQAATDGRADVLVVEEDLHLPAAVSEDGRTLTLLEEGFEPNENTYDDIVDEMIEKVLANGGRVKFVDNDSLKEINPSHGIAVITRY</sequence>
<dbReference type="Gene3D" id="3.30.1330.30">
    <property type="match status" value="1"/>
</dbReference>
<reference evidence="1 2" key="1">
    <citation type="submission" date="2017-01" db="EMBL/GenBank/DDBJ databases">
        <authorList>
            <person name="Wolfgang W.J."/>
            <person name="Cole J."/>
            <person name="Wroblewski D."/>
            <person name="Mcginnis J."/>
            <person name="Musser K.A."/>
        </authorList>
    </citation>
    <scope>NUCLEOTIDE SEQUENCE [LARGE SCALE GENOMIC DNA]</scope>
    <source>
        <strain evidence="1 2">93087</strain>
    </source>
</reference>
<organism evidence="1 2">
    <name type="scientific">Neisseria dumasiana</name>
    <dbReference type="NCBI Taxonomy" id="1931275"/>
    <lineage>
        <taxon>Bacteria</taxon>
        <taxon>Pseudomonadati</taxon>
        <taxon>Pseudomonadota</taxon>
        <taxon>Betaproteobacteria</taxon>
        <taxon>Neisseriales</taxon>
        <taxon>Neisseriaceae</taxon>
        <taxon>Neisseria</taxon>
    </lineage>
</organism>
<dbReference type="Proteomes" id="UP000193346">
    <property type="component" value="Unassembled WGS sequence"/>
</dbReference>
<name>A0ABX3WMM4_9NEIS</name>
<protein>
    <recommendedName>
        <fullName evidence="3">Peptide chain release factor 1</fullName>
    </recommendedName>
</protein>
<dbReference type="RefSeq" id="WP_085418347.1">
    <property type="nucleotide sequence ID" value="NZ_CP091509.1"/>
</dbReference>
<comment type="caution">
    <text evidence="1">The sequence shown here is derived from an EMBL/GenBank/DDBJ whole genome shotgun (WGS) entry which is preliminary data.</text>
</comment>
<dbReference type="Pfam" id="PF18845">
    <property type="entry name" value="baeRF_family3"/>
    <property type="match status" value="1"/>
</dbReference>
<dbReference type="InterPro" id="IPR029064">
    <property type="entry name" value="Ribosomal_eL30-like_sf"/>
</dbReference>
<gene>
    <name evidence="1" type="ORF">BV913_06105</name>
</gene>
<accession>A0ABX3WMM4</accession>